<comment type="subcellular location">
    <subcellularLocation>
        <location evidence="1">Membrane</location>
        <topology evidence="1">Multi-pass membrane protein</topology>
    </subcellularLocation>
</comment>
<keyword evidence="4 7" id="KW-1133">Transmembrane helix</keyword>
<accession>A0A1I7FQP2</accession>
<dbReference type="PANTHER" id="PTHR21016:SF7">
    <property type="entry name" value="TM2 DOMAIN-CONTAINING PROTEIN 3"/>
    <property type="match status" value="1"/>
</dbReference>
<dbReference type="GO" id="GO:0016020">
    <property type="term" value="C:membrane"/>
    <property type="evidence" value="ECO:0007669"/>
    <property type="project" value="UniProtKB-SubCell"/>
</dbReference>
<evidence type="ECO:0000256" key="3">
    <source>
        <dbReference type="ARBA" id="ARBA00022729"/>
    </source>
</evidence>
<keyword evidence="5 7" id="KW-0472">Membrane</keyword>
<name>A0A1I7FQP2_9FLAO</name>
<evidence type="ECO:0000256" key="7">
    <source>
        <dbReference type="SAM" id="Phobius"/>
    </source>
</evidence>
<evidence type="ECO:0000256" key="2">
    <source>
        <dbReference type="ARBA" id="ARBA00022692"/>
    </source>
</evidence>
<evidence type="ECO:0000313" key="9">
    <source>
        <dbReference type="EMBL" id="SFU38455.1"/>
    </source>
</evidence>
<organism evidence="9 10">
    <name type="scientific">Pustulibacterium marinum</name>
    <dbReference type="NCBI Taxonomy" id="1224947"/>
    <lineage>
        <taxon>Bacteria</taxon>
        <taxon>Pseudomonadati</taxon>
        <taxon>Bacteroidota</taxon>
        <taxon>Flavobacteriia</taxon>
        <taxon>Flavobacteriales</taxon>
        <taxon>Flavobacteriaceae</taxon>
        <taxon>Pustulibacterium</taxon>
    </lineage>
</organism>
<gene>
    <name evidence="9" type="ORF">SAMN05216480_102126</name>
</gene>
<reference evidence="9 10" key="1">
    <citation type="submission" date="2016-10" db="EMBL/GenBank/DDBJ databases">
        <authorList>
            <person name="de Groot N.N."/>
        </authorList>
    </citation>
    <scope>NUCLEOTIDE SEQUENCE [LARGE SCALE GENOMIC DNA]</scope>
    <source>
        <strain evidence="9 10">CGMCC 1.12333</strain>
    </source>
</reference>
<dbReference type="EMBL" id="FPBK01000002">
    <property type="protein sequence ID" value="SFU38455.1"/>
    <property type="molecule type" value="Genomic_DNA"/>
</dbReference>
<feature type="transmembrane region" description="Helical" evidence="7">
    <location>
        <begin position="61"/>
        <end position="79"/>
    </location>
</feature>
<dbReference type="RefSeq" id="WP_093023713.1">
    <property type="nucleotide sequence ID" value="NZ_FPBK01000002.1"/>
</dbReference>
<keyword evidence="10" id="KW-1185">Reference proteome</keyword>
<evidence type="ECO:0000259" key="8">
    <source>
        <dbReference type="Pfam" id="PF05154"/>
    </source>
</evidence>
<dbReference type="OrthoDB" id="6079945at2"/>
<proteinExistence type="predicted"/>
<keyword evidence="2 7" id="KW-0812">Transmembrane</keyword>
<sequence>MNFKIILSLMVLLLATKFTYASFPVERVVKTTHAQETTVSSSEEDEEYVSPAAMAGKKSQGIAVILWFFLGGLAGHRWYLGSPWYWNVLFIITFGGFGIWWVIDLIDILTGNYPAKGGFKSDFF</sequence>
<dbReference type="STRING" id="1224947.SAMN05216480_102126"/>
<protein>
    <submittedName>
        <fullName evidence="9">TM2 domain-containing protein</fullName>
    </submittedName>
</protein>
<dbReference type="AlphaFoldDB" id="A0A1I7FQP2"/>
<feature type="domain" description="TM2" evidence="8">
    <location>
        <begin position="57"/>
        <end position="106"/>
    </location>
</feature>
<dbReference type="PANTHER" id="PTHR21016">
    <property type="entry name" value="BETA-AMYLOID BINDING PROTEIN-RELATED"/>
    <property type="match status" value="1"/>
</dbReference>
<evidence type="ECO:0000256" key="6">
    <source>
        <dbReference type="ARBA" id="ARBA00023180"/>
    </source>
</evidence>
<feature type="transmembrane region" description="Helical" evidence="7">
    <location>
        <begin position="84"/>
        <end position="103"/>
    </location>
</feature>
<evidence type="ECO:0000256" key="1">
    <source>
        <dbReference type="ARBA" id="ARBA00004141"/>
    </source>
</evidence>
<dbReference type="Proteomes" id="UP000199138">
    <property type="component" value="Unassembled WGS sequence"/>
</dbReference>
<evidence type="ECO:0000256" key="5">
    <source>
        <dbReference type="ARBA" id="ARBA00023136"/>
    </source>
</evidence>
<dbReference type="Pfam" id="PF05154">
    <property type="entry name" value="TM2"/>
    <property type="match status" value="1"/>
</dbReference>
<evidence type="ECO:0000256" key="4">
    <source>
        <dbReference type="ARBA" id="ARBA00022989"/>
    </source>
</evidence>
<evidence type="ECO:0000313" key="10">
    <source>
        <dbReference type="Proteomes" id="UP000199138"/>
    </source>
</evidence>
<dbReference type="InterPro" id="IPR007829">
    <property type="entry name" value="TM2"/>
</dbReference>
<keyword evidence="6" id="KW-0325">Glycoprotein</keyword>
<dbReference type="InterPro" id="IPR050932">
    <property type="entry name" value="TM2D1-3-like"/>
</dbReference>
<keyword evidence="3" id="KW-0732">Signal</keyword>